<proteinExistence type="evidence at transcript level"/>
<evidence type="ECO:0000256" key="3">
    <source>
        <dbReference type="ARBA" id="ARBA00023015"/>
    </source>
</evidence>
<feature type="domain" description="HTH myb-type" evidence="9">
    <location>
        <begin position="13"/>
        <end position="62"/>
    </location>
</feature>
<keyword evidence="4" id="KW-0238">DNA-binding</keyword>
<dbReference type="InterPro" id="IPR001005">
    <property type="entry name" value="SANT/Myb"/>
</dbReference>
<name>A0A6B9QRF5_TAXCH</name>
<dbReference type="AlphaFoldDB" id="A0A6B9QRF5"/>
<evidence type="ECO:0000256" key="5">
    <source>
        <dbReference type="ARBA" id="ARBA00023159"/>
    </source>
</evidence>
<dbReference type="SUPFAM" id="SSF46689">
    <property type="entry name" value="Homeodomain-like"/>
    <property type="match status" value="1"/>
</dbReference>
<evidence type="ECO:0000313" key="10">
    <source>
        <dbReference type="EMBL" id="QHG11495.1"/>
    </source>
</evidence>
<keyword evidence="6" id="KW-0804">Transcription</keyword>
<evidence type="ECO:0000256" key="6">
    <source>
        <dbReference type="ARBA" id="ARBA00023163"/>
    </source>
</evidence>
<dbReference type="InterPro" id="IPR017930">
    <property type="entry name" value="Myb_dom"/>
</dbReference>
<dbReference type="Pfam" id="PF00249">
    <property type="entry name" value="Myb_DNA-binding"/>
    <property type="match status" value="2"/>
</dbReference>
<reference evidence="10" key="1">
    <citation type="journal article" date="2020" name="PeerJ">
        <title>The R2R3-MYB transcription factor family in Taxus chinensis: Identification, characterization, expression profiling and posttranscriptional regulation analysis.</title>
        <authorList>
            <person name="Hu X."/>
            <person name="Zhang L."/>
            <person name="Shao F."/>
            <person name="Qiu D."/>
            <person name="Wilson I.W."/>
        </authorList>
    </citation>
    <scope>NUCLEOTIDE SEQUENCE</scope>
</reference>
<dbReference type="EMBL" id="MN906742">
    <property type="protein sequence ID" value="QHG11495.1"/>
    <property type="molecule type" value="mRNA"/>
</dbReference>
<feature type="domain" description="HTH myb-type" evidence="9">
    <location>
        <begin position="63"/>
        <end position="117"/>
    </location>
</feature>
<protein>
    <submittedName>
        <fullName evidence="10">R2R3-MYB transcription factor 67</fullName>
    </submittedName>
</protein>
<dbReference type="PANTHER" id="PTHR47997">
    <property type="entry name" value="MYB DOMAIN PROTEIN 55"/>
    <property type="match status" value="1"/>
</dbReference>
<evidence type="ECO:0000256" key="1">
    <source>
        <dbReference type="ARBA" id="ARBA00004123"/>
    </source>
</evidence>
<evidence type="ECO:0000259" key="8">
    <source>
        <dbReference type="PROSITE" id="PS50090"/>
    </source>
</evidence>
<keyword evidence="5" id="KW-0010">Activator</keyword>
<dbReference type="Gene3D" id="1.10.10.60">
    <property type="entry name" value="Homeodomain-like"/>
    <property type="match status" value="2"/>
</dbReference>
<dbReference type="GO" id="GO:0005634">
    <property type="term" value="C:nucleus"/>
    <property type="evidence" value="ECO:0007669"/>
    <property type="project" value="UniProtKB-SubCell"/>
</dbReference>
<accession>A0A6B9QRF5</accession>
<evidence type="ECO:0000259" key="9">
    <source>
        <dbReference type="PROSITE" id="PS51294"/>
    </source>
</evidence>
<evidence type="ECO:0000256" key="4">
    <source>
        <dbReference type="ARBA" id="ARBA00023125"/>
    </source>
</evidence>
<keyword evidence="2" id="KW-0677">Repeat</keyword>
<keyword evidence="3" id="KW-0805">Transcription regulation</keyword>
<dbReference type="PROSITE" id="PS50090">
    <property type="entry name" value="MYB_LIKE"/>
    <property type="match status" value="2"/>
</dbReference>
<evidence type="ECO:0000256" key="7">
    <source>
        <dbReference type="ARBA" id="ARBA00023242"/>
    </source>
</evidence>
<dbReference type="FunFam" id="1.10.10.60:FF:000077">
    <property type="entry name" value="MYB transcription factor"/>
    <property type="match status" value="1"/>
</dbReference>
<dbReference type="InterPro" id="IPR051953">
    <property type="entry name" value="Plant_SW-associated_TFs"/>
</dbReference>
<dbReference type="CDD" id="cd00167">
    <property type="entry name" value="SANT"/>
    <property type="match status" value="2"/>
</dbReference>
<feature type="domain" description="Myb-like" evidence="8">
    <location>
        <begin position="63"/>
        <end position="113"/>
    </location>
</feature>
<comment type="subcellular location">
    <subcellularLocation>
        <location evidence="1">Nucleus</location>
    </subcellularLocation>
</comment>
<keyword evidence="7" id="KW-0539">Nucleus</keyword>
<sequence length="257" mass="29347">MVCRSCCQQQKPKRGLWSPDEDRKLCDYIATNGHQGCWSSLPKLAGLQRCGKSCRLRWLNYLRPGLKRGAISFMEENIIIEAHAALGNRWSLIANLLPGRTDNEIKNFWNSWLKKKLIFMGIDPYYRRPNDSCSASHVYKINTCSRKQKSFYFDRQTTVVKNDFFTVNSEALNGGIPSTQTTYPISNCNDEDAVKPLETETASNHVNLLLQPARDKSDFVTDSHVEKDCGETLTLGDFDDFGDILNWNELHALIEED</sequence>
<organism evidence="10">
    <name type="scientific">Taxus chinensis</name>
    <name type="common">Chinese yew</name>
    <name type="synonym">Taxus wallichiana var. chinensis</name>
    <dbReference type="NCBI Taxonomy" id="29808"/>
    <lineage>
        <taxon>Eukaryota</taxon>
        <taxon>Viridiplantae</taxon>
        <taxon>Streptophyta</taxon>
        <taxon>Embryophyta</taxon>
        <taxon>Tracheophyta</taxon>
        <taxon>Spermatophyta</taxon>
        <taxon>Pinopsida</taxon>
        <taxon>Pinidae</taxon>
        <taxon>Conifers II</taxon>
        <taxon>Cupressales</taxon>
        <taxon>Taxaceae</taxon>
        <taxon>Taxus</taxon>
    </lineage>
</organism>
<dbReference type="InterPro" id="IPR009057">
    <property type="entry name" value="Homeodomain-like_sf"/>
</dbReference>
<evidence type="ECO:0000256" key="2">
    <source>
        <dbReference type="ARBA" id="ARBA00022737"/>
    </source>
</evidence>
<dbReference type="SMART" id="SM00717">
    <property type="entry name" value="SANT"/>
    <property type="match status" value="2"/>
</dbReference>
<dbReference type="PROSITE" id="PS51294">
    <property type="entry name" value="HTH_MYB"/>
    <property type="match status" value="2"/>
</dbReference>
<feature type="domain" description="Myb-like" evidence="8">
    <location>
        <begin position="9"/>
        <end position="62"/>
    </location>
</feature>
<dbReference type="GO" id="GO:0045893">
    <property type="term" value="P:positive regulation of DNA-templated transcription"/>
    <property type="evidence" value="ECO:0007669"/>
    <property type="project" value="UniProtKB-ARBA"/>
</dbReference>
<dbReference type="GO" id="GO:0003677">
    <property type="term" value="F:DNA binding"/>
    <property type="evidence" value="ECO:0007669"/>
    <property type="project" value="UniProtKB-KW"/>
</dbReference>